<comment type="caution">
    <text evidence="2">The sequence shown here is derived from an EMBL/GenBank/DDBJ whole genome shotgun (WGS) entry which is preliminary data.</text>
</comment>
<proteinExistence type="predicted"/>
<dbReference type="Gene3D" id="3.30.1540.10">
    <property type="entry name" value="formyl-coa transferase, domain 3"/>
    <property type="match status" value="1"/>
</dbReference>
<dbReference type="InterPro" id="IPR003673">
    <property type="entry name" value="CoA-Trfase_fam_III"/>
</dbReference>
<dbReference type="PANTHER" id="PTHR48207:SF3">
    <property type="entry name" value="SUCCINATE--HYDROXYMETHYLGLUTARATE COA-TRANSFERASE"/>
    <property type="match status" value="1"/>
</dbReference>
<sequence>MNKQLLEGIRVLDFTQFLAGPYCSMFLADMGAEVIKIENLQGNGDFVRTARPKEKSTNRSMYFGNLNRNKKSVCLDLKTKEGKELFSELVKSADVLVENNRPGVMAKLGFNYEVCKKLNPELIYASISGFGQYGPLTERPGYDLIAQAMGGSMSITGWPGSEPTRAGMAIGDLFAGLNACIGILATLYKRKETGLGQNIDVALVDSIVSGLEAKLMQYVYEDHIPEKTGNKYIASAPYDSFSAKDTEYVIASGTDKHFANLTACMGMPELAQDQRFVNTELRKANADELKSIINNWGSDKTAKECVDIILGAGVPAGPIYNMKDVYEDEHLNAREMFVKVKHPEAGELTVIGNPIKMNEYPVQYKKAAPDLGEDDDEIFESLGFSKEKLEEFRQKGALK</sequence>
<dbReference type="PANTHER" id="PTHR48207">
    <property type="entry name" value="SUCCINATE--HYDROXYMETHYLGLUTARATE COA-TRANSFERASE"/>
    <property type="match status" value="1"/>
</dbReference>
<dbReference type="EMBL" id="JACBNQ010000004">
    <property type="protein sequence ID" value="NYB73824.1"/>
    <property type="molecule type" value="Genomic_DNA"/>
</dbReference>
<dbReference type="InterPro" id="IPR050483">
    <property type="entry name" value="CoA-transferase_III_domain"/>
</dbReference>
<dbReference type="GO" id="GO:0008410">
    <property type="term" value="F:CoA-transferase activity"/>
    <property type="evidence" value="ECO:0007669"/>
    <property type="project" value="TreeGrafter"/>
</dbReference>
<dbReference type="Gene3D" id="3.40.50.10540">
    <property type="entry name" value="Crotonobetainyl-coa:carnitine coa-transferase, domain 1"/>
    <property type="match status" value="1"/>
</dbReference>
<evidence type="ECO:0000256" key="1">
    <source>
        <dbReference type="ARBA" id="ARBA00022679"/>
    </source>
</evidence>
<dbReference type="Proteomes" id="UP000611629">
    <property type="component" value="Unassembled WGS sequence"/>
</dbReference>
<protein>
    <submittedName>
        <fullName evidence="2">CoA transferase</fullName>
    </submittedName>
</protein>
<dbReference type="RefSeq" id="WP_179237512.1">
    <property type="nucleotide sequence ID" value="NZ_JACBNQ010000004.1"/>
</dbReference>
<name>A0A974GVW7_SEDHY</name>
<dbReference type="SUPFAM" id="SSF89796">
    <property type="entry name" value="CoA-transferase family III (CaiB/BaiF)"/>
    <property type="match status" value="1"/>
</dbReference>
<organism evidence="2 3">
    <name type="scientific">Sedimentibacter hydroxybenzoicus DSM 7310</name>
    <dbReference type="NCBI Taxonomy" id="1123245"/>
    <lineage>
        <taxon>Bacteria</taxon>
        <taxon>Bacillati</taxon>
        <taxon>Bacillota</taxon>
        <taxon>Tissierellia</taxon>
        <taxon>Sedimentibacter</taxon>
    </lineage>
</organism>
<accession>A0A974GVW7</accession>
<keyword evidence="1 2" id="KW-0808">Transferase</keyword>
<dbReference type="InterPro" id="IPR023606">
    <property type="entry name" value="CoA-Trfase_III_dom_1_sf"/>
</dbReference>
<dbReference type="InterPro" id="IPR044855">
    <property type="entry name" value="CoA-Trfase_III_dom3_sf"/>
</dbReference>
<reference evidence="2" key="1">
    <citation type="submission" date="2020-07" db="EMBL/GenBank/DDBJ databases">
        <title>Genomic analysis of a strain of Sedimentibacter Hydroxybenzoicus DSM7310.</title>
        <authorList>
            <person name="Ma S."/>
        </authorList>
    </citation>
    <scope>NUCLEOTIDE SEQUENCE</scope>
    <source>
        <strain evidence="2">DSM 7310</strain>
    </source>
</reference>
<gene>
    <name evidence="2" type="ORF">HZF24_06685</name>
</gene>
<evidence type="ECO:0000313" key="2">
    <source>
        <dbReference type="EMBL" id="NYB73824.1"/>
    </source>
</evidence>
<evidence type="ECO:0000313" key="3">
    <source>
        <dbReference type="Proteomes" id="UP000611629"/>
    </source>
</evidence>
<dbReference type="Pfam" id="PF02515">
    <property type="entry name" value="CoA_transf_3"/>
    <property type="match status" value="1"/>
</dbReference>
<keyword evidence="3" id="KW-1185">Reference proteome</keyword>
<dbReference type="AlphaFoldDB" id="A0A974GVW7"/>